<feature type="domain" description="Carrier" evidence="4">
    <location>
        <begin position="87"/>
        <end position="163"/>
    </location>
</feature>
<dbReference type="InterPro" id="IPR057326">
    <property type="entry name" value="KR_dom"/>
</dbReference>
<dbReference type="InterPro" id="IPR042104">
    <property type="entry name" value="PKS_dehydratase_sf"/>
</dbReference>
<dbReference type="GO" id="GO:0005886">
    <property type="term" value="C:plasma membrane"/>
    <property type="evidence" value="ECO:0007669"/>
    <property type="project" value="TreeGrafter"/>
</dbReference>
<protein>
    <submittedName>
        <fullName evidence="6">SDR family NAD(P)-dependent oxidoreductase</fullName>
    </submittedName>
</protein>
<dbReference type="InterPro" id="IPR009081">
    <property type="entry name" value="PP-bd_ACP"/>
</dbReference>
<dbReference type="InterPro" id="IPR036291">
    <property type="entry name" value="NAD(P)-bd_dom_sf"/>
</dbReference>
<feature type="active site" description="Proton acceptor; for dehydratase activity" evidence="3">
    <location>
        <position position="706"/>
    </location>
</feature>
<dbReference type="InterPro" id="IPR013968">
    <property type="entry name" value="PKS_KR"/>
</dbReference>
<evidence type="ECO:0000259" key="5">
    <source>
        <dbReference type="PROSITE" id="PS52019"/>
    </source>
</evidence>
<evidence type="ECO:0000313" key="6">
    <source>
        <dbReference type="EMBL" id="NEZ63613.1"/>
    </source>
</evidence>
<dbReference type="SUPFAM" id="SSF47336">
    <property type="entry name" value="ACP-like"/>
    <property type="match status" value="1"/>
</dbReference>
<dbReference type="Pfam" id="PF14765">
    <property type="entry name" value="PS-DH"/>
    <property type="match status" value="1"/>
</dbReference>
<dbReference type="Gene3D" id="1.10.1200.10">
    <property type="entry name" value="ACP-like"/>
    <property type="match status" value="1"/>
</dbReference>
<dbReference type="InterPro" id="IPR049552">
    <property type="entry name" value="PKS_DH_N"/>
</dbReference>
<dbReference type="Proteomes" id="UP000473574">
    <property type="component" value="Unassembled WGS sequence"/>
</dbReference>
<dbReference type="PANTHER" id="PTHR43775:SF37">
    <property type="entry name" value="SI:DKEY-61P9.11"/>
    <property type="match status" value="1"/>
</dbReference>
<comment type="caution">
    <text evidence="6">The sequence shown here is derived from an EMBL/GenBank/DDBJ whole genome shotgun (WGS) entry which is preliminary data.</text>
</comment>
<proteinExistence type="predicted"/>
<organism evidence="6 7">
    <name type="scientific">Adonisia turfae CCMR0082</name>
    <dbReference type="NCBI Taxonomy" id="2304604"/>
    <lineage>
        <taxon>Bacteria</taxon>
        <taxon>Bacillati</taxon>
        <taxon>Cyanobacteriota</taxon>
        <taxon>Adonisia</taxon>
        <taxon>Adonisia turfae</taxon>
    </lineage>
</organism>
<dbReference type="InterPro" id="IPR050091">
    <property type="entry name" value="PKS_NRPS_Biosynth_Enz"/>
</dbReference>
<dbReference type="InterPro" id="IPR049551">
    <property type="entry name" value="PKS_DH_C"/>
</dbReference>
<dbReference type="SUPFAM" id="SSF51735">
    <property type="entry name" value="NAD(P)-binding Rossmann-fold domains"/>
    <property type="match status" value="1"/>
</dbReference>
<dbReference type="PROSITE" id="PS52019">
    <property type="entry name" value="PKS_MFAS_DH"/>
    <property type="match status" value="1"/>
</dbReference>
<dbReference type="GO" id="GO:0071770">
    <property type="term" value="P:DIM/DIP cell wall layer assembly"/>
    <property type="evidence" value="ECO:0007669"/>
    <property type="project" value="TreeGrafter"/>
</dbReference>
<reference evidence="6 7" key="1">
    <citation type="journal article" date="2020" name="Microb. Ecol.">
        <title>Ecogenomics of the Marine Benthic Filamentous Cyanobacterium Adonisia.</title>
        <authorList>
            <person name="Walter J.M."/>
            <person name="Coutinho F.H."/>
            <person name="Leomil L."/>
            <person name="Hargreaves P.I."/>
            <person name="Campeao M.E."/>
            <person name="Vieira V.V."/>
            <person name="Silva B.S."/>
            <person name="Fistarol G.O."/>
            <person name="Salomon P.S."/>
            <person name="Sawabe T."/>
            <person name="Mino S."/>
            <person name="Hosokawa M."/>
            <person name="Miyashita H."/>
            <person name="Maruyama F."/>
            <person name="van Verk M.C."/>
            <person name="Dutilh B.E."/>
            <person name="Thompson C.C."/>
            <person name="Thompson F.L."/>
        </authorList>
    </citation>
    <scope>NUCLEOTIDE SEQUENCE [LARGE SCALE GENOMIC DNA]</scope>
    <source>
        <strain evidence="6 7">CCMR0082</strain>
    </source>
</reference>
<dbReference type="GO" id="GO:0005737">
    <property type="term" value="C:cytoplasm"/>
    <property type="evidence" value="ECO:0007669"/>
    <property type="project" value="TreeGrafter"/>
</dbReference>
<dbReference type="RefSeq" id="WP_163663264.1">
    <property type="nucleotide sequence ID" value="NZ_QZCE01000002.1"/>
</dbReference>
<dbReference type="Gene3D" id="3.40.50.720">
    <property type="entry name" value="NAD(P)-binding Rossmann-like Domain"/>
    <property type="match status" value="1"/>
</dbReference>
<dbReference type="PANTHER" id="PTHR43775">
    <property type="entry name" value="FATTY ACID SYNTHASE"/>
    <property type="match status" value="1"/>
</dbReference>
<dbReference type="Pfam" id="PF08659">
    <property type="entry name" value="KR"/>
    <property type="match status" value="1"/>
</dbReference>
<accession>A0A6M0S6A0</accession>
<evidence type="ECO:0000259" key="4">
    <source>
        <dbReference type="PROSITE" id="PS50075"/>
    </source>
</evidence>
<feature type="domain" description="PKS/mFAS DH" evidence="5">
    <location>
        <begin position="674"/>
        <end position="963"/>
    </location>
</feature>
<dbReference type="AlphaFoldDB" id="A0A6M0S6A0"/>
<evidence type="ECO:0000256" key="2">
    <source>
        <dbReference type="ARBA" id="ARBA00022553"/>
    </source>
</evidence>
<feature type="region of interest" description="N-terminal hotdog fold" evidence="3">
    <location>
        <begin position="674"/>
        <end position="805"/>
    </location>
</feature>
<feature type="region of interest" description="C-terminal hotdog fold" evidence="3">
    <location>
        <begin position="816"/>
        <end position="963"/>
    </location>
</feature>
<dbReference type="InterPro" id="IPR036736">
    <property type="entry name" value="ACP-like_sf"/>
</dbReference>
<evidence type="ECO:0000256" key="1">
    <source>
        <dbReference type="ARBA" id="ARBA00022450"/>
    </source>
</evidence>
<keyword evidence="2" id="KW-0597">Phosphoprotein</keyword>
<feature type="active site" description="Proton donor; for dehydratase activity" evidence="3">
    <location>
        <position position="882"/>
    </location>
</feature>
<dbReference type="Pfam" id="PF21089">
    <property type="entry name" value="PKS_DH_N"/>
    <property type="match status" value="1"/>
</dbReference>
<dbReference type="InterPro" id="IPR049900">
    <property type="entry name" value="PKS_mFAS_DH"/>
</dbReference>
<gene>
    <name evidence="6" type="ORF">D0962_12605</name>
</gene>
<dbReference type="GO" id="GO:0006633">
    <property type="term" value="P:fatty acid biosynthetic process"/>
    <property type="evidence" value="ECO:0007669"/>
    <property type="project" value="TreeGrafter"/>
</dbReference>
<dbReference type="GO" id="GO:0004312">
    <property type="term" value="F:fatty acid synthase activity"/>
    <property type="evidence" value="ECO:0007669"/>
    <property type="project" value="TreeGrafter"/>
</dbReference>
<dbReference type="Gene3D" id="3.10.129.110">
    <property type="entry name" value="Polyketide synthase dehydratase"/>
    <property type="match status" value="1"/>
</dbReference>
<name>A0A6M0S6A0_9CYAN</name>
<dbReference type="PROSITE" id="PS50075">
    <property type="entry name" value="CARRIER"/>
    <property type="match status" value="1"/>
</dbReference>
<dbReference type="SMART" id="SM00822">
    <property type="entry name" value="PKS_KR"/>
    <property type="match status" value="1"/>
</dbReference>
<dbReference type="Pfam" id="PF00550">
    <property type="entry name" value="PP-binding"/>
    <property type="match status" value="1"/>
</dbReference>
<sequence>MNDLLNNSPELVSLLSTYFSQRGKFLAKVINADLKSSPLKSSRQLVEVAQLADIESFKSLEESADVSVSTDTELDDLSSPNTQPLAQTIEKLLIDLIVEQTGYPAESITLEARLLDDLNLDSIKSAEVVAQTAKQIGLEGQVDPSLFANATLNEVVEALQEIQITGNTGTQHFLGATVNTTIQKDPWVRNYLIEYVAESAEQINEFDQLKHKFPVDDLVKSEILIVASSQNRDWAEGLAEELQHKGAQTAIADLMQLQQLYGHDYTHIISILPRETEAAPAAKLEKAITQLRTIGAFPEERSDGDYTSVSYIQFGGGHFGKENNVAAIDTSCTIGFAASLHLERTDLKVRAIDLPLDAESDLLIRAVIEEIVRPDTYLAVGFDSECIRYIPRPCLQDRSTYQDRNILWSNEDVVLVTGGAKGITAECALAWAKQTGVSLALVGSSAHPQDSPTGKSAVEISETLSRFQASGLTCHYYQCDVSDKASLNDLVMVIQEELGTITGVIHGAAVNRAKPVNKSTVEDALSEVKPKIMGALNLSEIFQQETLKLFAGFSSIGAVIGLPGNTWYSFSNEALDLILRDYKQQHPTTEIISIAYSVWSEVGMGAKMGAVSGLSRMGIGAISLQEGVDRFVQLMEQNPGNSQVVIAARIDGRISRQHNFDTWLPPRNSPPQNFKFLEQILMSEPGVETIVRAHLNMTKDSYVLDHIYNGSYLFPTVFGLEAMAQTVAYTLGIDSFTSFRLEDVRLERPIVVHPENGVDIEIHAEVSERVEESESLRIYVEIKTESTGFARAHFAANFVLDKTIELKTYKVPQRLVPLDIEPKKDLYGWLLFQGEKFQRIQEIYSLDSHKMVFLTEQKGSNRENSSDRADGPFLIGDPYYRDSLLHSVQPMVPEDLCLPLGIDSIEIHLNKKQFENYFIGITLRNNTENDQHDTSVIVVNRNGEVIEKLEGYNVKIMEHRSENPTAEELVSPQVRDGQLLYQELNERAQALGVEAPEATLAHLSGLHHLPTQERHQLELPLFFETLHKLLHKLE</sequence>
<evidence type="ECO:0000256" key="3">
    <source>
        <dbReference type="PROSITE-ProRule" id="PRU01363"/>
    </source>
</evidence>
<keyword evidence="1" id="KW-0596">Phosphopantetheine</keyword>
<dbReference type="EMBL" id="QZCE01000002">
    <property type="protein sequence ID" value="NEZ63613.1"/>
    <property type="molecule type" value="Genomic_DNA"/>
</dbReference>
<evidence type="ECO:0000313" key="7">
    <source>
        <dbReference type="Proteomes" id="UP000473574"/>
    </source>
</evidence>